<gene>
    <name evidence="1" type="ORF">ACFQ1T_09250</name>
</gene>
<dbReference type="Proteomes" id="UP001597106">
    <property type="component" value="Unassembled WGS sequence"/>
</dbReference>
<organism evidence="1 2">
    <name type="scientific">Methylophilus glucosoxydans</name>
    <dbReference type="NCBI Taxonomy" id="752553"/>
    <lineage>
        <taxon>Bacteria</taxon>
        <taxon>Pseudomonadati</taxon>
        <taxon>Pseudomonadota</taxon>
        <taxon>Betaproteobacteria</taxon>
        <taxon>Nitrosomonadales</taxon>
        <taxon>Methylophilaceae</taxon>
        <taxon>Methylophilus</taxon>
    </lineage>
</organism>
<keyword evidence="2" id="KW-1185">Reference proteome</keyword>
<reference evidence="2" key="1">
    <citation type="journal article" date="2019" name="Int. J. Syst. Evol. Microbiol.">
        <title>The Global Catalogue of Microorganisms (GCM) 10K type strain sequencing project: providing services to taxonomists for standard genome sequencing and annotation.</title>
        <authorList>
            <consortium name="The Broad Institute Genomics Platform"/>
            <consortium name="The Broad Institute Genome Sequencing Center for Infectious Disease"/>
            <person name="Wu L."/>
            <person name="Ma J."/>
        </authorList>
    </citation>
    <scope>NUCLEOTIDE SEQUENCE [LARGE SCALE GENOMIC DNA]</scope>
    <source>
        <strain evidence="2">CCUG 59685</strain>
    </source>
</reference>
<evidence type="ECO:0000313" key="2">
    <source>
        <dbReference type="Proteomes" id="UP001597106"/>
    </source>
</evidence>
<sequence length="129" mass="14929">MFFSFYQKNSIELVDYSPWFLCEVREEEGVSGDISFSKTHLIADFIKLTDFASGNEINKAYVVIPYCLNNTSDWSLARLRGVSLAQYFHEGIENIVYRYELANEDTFLVDSLGLKVESELTFKPIIKFK</sequence>
<comment type="caution">
    <text evidence="1">The sequence shown here is derived from an EMBL/GenBank/DDBJ whole genome shotgun (WGS) entry which is preliminary data.</text>
</comment>
<name>A0ABW3GIU1_9PROT</name>
<accession>A0ABW3GIU1</accession>
<proteinExistence type="predicted"/>
<dbReference type="RefSeq" id="WP_194753414.1">
    <property type="nucleotide sequence ID" value="NZ_JBHTJW010000002.1"/>
</dbReference>
<protein>
    <submittedName>
        <fullName evidence="1">Uncharacterized protein</fullName>
    </submittedName>
</protein>
<evidence type="ECO:0000313" key="1">
    <source>
        <dbReference type="EMBL" id="MFD0929962.1"/>
    </source>
</evidence>
<dbReference type="EMBL" id="JBHTJW010000002">
    <property type="protein sequence ID" value="MFD0929962.1"/>
    <property type="molecule type" value="Genomic_DNA"/>
</dbReference>